<comment type="caution">
    <text evidence="2">The sequence shown here is derived from an EMBL/GenBank/DDBJ whole genome shotgun (WGS) entry which is preliminary data.</text>
</comment>
<feature type="region of interest" description="Disordered" evidence="1">
    <location>
        <begin position="491"/>
        <end position="551"/>
    </location>
</feature>
<evidence type="ECO:0000256" key="1">
    <source>
        <dbReference type="SAM" id="MobiDB-lite"/>
    </source>
</evidence>
<reference evidence="2 3" key="1">
    <citation type="submission" date="2024-02" db="EMBL/GenBank/DDBJ databases">
        <authorList>
            <person name="Chen Y."/>
            <person name="Shah S."/>
            <person name="Dougan E. K."/>
            <person name="Thang M."/>
            <person name="Chan C."/>
        </authorList>
    </citation>
    <scope>NUCLEOTIDE SEQUENCE [LARGE SCALE GENOMIC DNA]</scope>
</reference>
<evidence type="ECO:0000313" key="2">
    <source>
        <dbReference type="EMBL" id="CAK8990072.1"/>
    </source>
</evidence>
<dbReference type="EMBL" id="CAXAMM010001025">
    <property type="protein sequence ID" value="CAK8990072.1"/>
    <property type="molecule type" value="Genomic_DNA"/>
</dbReference>
<dbReference type="Proteomes" id="UP001642464">
    <property type="component" value="Unassembled WGS sequence"/>
</dbReference>
<gene>
    <name evidence="2" type="ORF">SCF082_LOCUS2084</name>
</gene>
<name>A0ABP0HIT1_9DINO</name>
<feature type="compositionally biased region" description="Polar residues" evidence="1">
    <location>
        <begin position="535"/>
        <end position="551"/>
    </location>
</feature>
<feature type="region of interest" description="Disordered" evidence="1">
    <location>
        <begin position="180"/>
        <end position="202"/>
    </location>
</feature>
<protein>
    <submittedName>
        <fullName evidence="2">CCHC-type domain-containing protein</fullName>
    </submittedName>
</protein>
<evidence type="ECO:0000313" key="3">
    <source>
        <dbReference type="Proteomes" id="UP001642464"/>
    </source>
</evidence>
<dbReference type="InterPro" id="IPR001969">
    <property type="entry name" value="Aspartic_peptidase_AS"/>
</dbReference>
<dbReference type="PROSITE" id="PS00141">
    <property type="entry name" value="ASP_PROTEASE"/>
    <property type="match status" value="1"/>
</dbReference>
<proteinExistence type="predicted"/>
<accession>A0ABP0HIT1</accession>
<feature type="region of interest" description="Disordered" evidence="1">
    <location>
        <begin position="1"/>
        <end position="22"/>
    </location>
</feature>
<keyword evidence="3" id="KW-1185">Reference proteome</keyword>
<sequence>MPWGTATSAGAADGGGGDGDEKKRIIVDNKGILTYDATRDAMRLLGSRFFQDLQGGGTKKWKTYDVHSVDEQEPTYAAVSRPTEMATMAEDFSHENPSELPEDLPDGIQETFQKYFTCLTVDPIPKERDELSSETHLACERAHEGMLRGLVGRDSVDECLVVFDGREFKRKLSSALNNVARQRNEQMSRRSAGPPQAKSLSQPFSINQASLTSCKTNVAEETSGEAILDTGASRTIIGSDRVPGLIEALKGIEVQRGPSRCVFRFGNSGLLHSEEALFLKRFGKGWLRVEIVPGSTPFLISNAVLEGMRGILDVHEGVMRFHGSEDHLKLRQNVLGSLVHCMGIKMQPSSEIKIIRRLVRARTRRLMALKKTIPQYQLETLSGDEDEGLVQTSHQPHTYTYKVPTGIQNLHQWGVETFQSGKHKGKTFQEVYDLDSSYAQFILHNTRLTSRDMLSFQNFIKAHKKMLAREMLQRPIPPKTTAHRLSAMSSGVVPKKNAKNQGQAMSSEAEWSLGEDETSLSGPKMSPEALKRGYAQTSPSSPMQWTGDQQKVQELQTQIAILQRELAQHVPQQTDQPEVP</sequence>
<organism evidence="2 3">
    <name type="scientific">Durusdinium trenchii</name>
    <dbReference type="NCBI Taxonomy" id="1381693"/>
    <lineage>
        <taxon>Eukaryota</taxon>
        <taxon>Sar</taxon>
        <taxon>Alveolata</taxon>
        <taxon>Dinophyceae</taxon>
        <taxon>Suessiales</taxon>
        <taxon>Symbiodiniaceae</taxon>
        <taxon>Durusdinium</taxon>
    </lineage>
</organism>